<keyword evidence="2" id="KW-1185">Reference proteome</keyword>
<dbReference type="Proteomes" id="UP000813427">
    <property type="component" value="Unassembled WGS sequence"/>
</dbReference>
<organism evidence="1 2">
    <name type="scientific">Fusarium tricinctum</name>
    <dbReference type="NCBI Taxonomy" id="61284"/>
    <lineage>
        <taxon>Eukaryota</taxon>
        <taxon>Fungi</taxon>
        <taxon>Dikarya</taxon>
        <taxon>Ascomycota</taxon>
        <taxon>Pezizomycotina</taxon>
        <taxon>Sordariomycetes</taxon>
        <taxon>Hypocreomycetidae</taxon>
        <taxon>Hypocreales</taxon>
        <taxon>Nectriaceae</taxon>
        <taxon>Fusarium</taxon>
        <taxon>Fusarium tricinctum species complex</taxon>
    </lineage>
</organism>
<dbReference type="EMBL" id="JAGPXF010000001">
    <property type="protein sequence ID" value="KAH7262801.1"/>
    <property type="molecule type" value="Genomic_DNA"/>
</dbReference>
<reference evidence="1" key="1">
    <citation type="journal article" date="2021" name="Nat. Commun.">
        <title>Genetic determinants of endophytism in the Arabidopsis root mycobiome.</title>
        <authorList>
            <person name="Mesny F."/>
            <person name="Miyauchi S."/>
            <person name="Thiergart T."/>
            <person name="Pickel B."/>
            <person name="Atanasova L."/>
            <person name="Karlsson M."/>
            <person name="Huettel B."/>
            <person name="Barry K.W."/>
            <person name="Haridas S."/>
            <person name="Chen C."/>
            <person name="Bauer D."/>
            <person name="Andreopoulos W."/>
            <person name="Pangilinan J."/>
            <person name="LaButti K."/>
            <person name="Riley R."/>
            <person name="Lipzen A."/>
            <person name="Clum A."/>
            <person name="Drula E."/>
            <person name="Henrissat B."/>
            <person name="Kohler A."/>
            <person name="Grigoriev I.V."/>
            <person name="Martin F.M."/>
            <person name="Hacquard S."/>
        </authorList>
    </citation>
    <scope>NUCLEOTIDE SEQUENCE</scope>
    <source>
        <strain evidence="1">MPI-SDFR-AT-0068</strain>
    </source>
</reference>
<evidence type="ECO:0000313" key="2">
    <source>
        <dbReference type="Proteomes" id="UP000813427"/>
    </source>
</evidence>
<evidence type="ECO:0000313" key="1">
    <source>
        <dbReference type="EMBL" id="KAH7262801.1"/>
    </source>
</evidence>
<dbReference type="OrthoDB" id="5241264at2759"/>
<accession>A0A8K0SDC4</accession>
<sequence>MADDIQLTDHQRWEHIYIRVFPQSDHFPSPYLDADCERTISAARDFWRIHGNECISDLLESHNGMQIEGQHAKRTLFNMVLQDLISEITLEGGVFERR</sequence>
<gene>
    <name evidence="1" type="ORF">BKA59DRAFT_464601</name>
</gene>
<comment type="caution">
    <text evidence="1">The sequence shown here is derived from an EMBL/GenBank/DDBJ whole genome shotgun (WGS) entry which is preliminary data.</text>
</comment>
<protein>
    <submittedName>
        <fullName evidence="1">Uncharacterized protein</fullName>
    </submittedName>
</protein>
<dbReference type="AlphaFoldDB" id="A0A8K0SDC4"/>
<name>A0A8K0SDC4_9HYPO</name>
<proteinExistence type="predicted"/>